<geneLocation type="plasmid" evidence="1">
    <name>pJ340-69</name>
</geneLocation>
<dbReference type="InterPro" id="IPR027417">
    <property type="entry name" value="P-loop_NTPase"/>
</dbReference>
<name>I3W165_9MICC</name>
<dbReference type="Gene3D" id="3.40.50.300">
    <property type="entry name" value="P-loop containing nucleotide triphosphate hydrolases"/>
    <property type="match status" value="1"/>
</dbReference>
<protein>
    <submittedName>
        <fullName evidence="1">Uncharacterized protein</fullName>
    </submittedName>
</protein>
<organism evidence="1">
    <name type="scientific">Arthrobacter sp. J3.40</name>
    <dbReference type="NCBI Taxonomy" id="347209"/>
    <lineage>
        <taxon>Bacteria</taxon>
        <taxon>Bacillati</taxon>
        <taxon>Actinomycetota</taxon>
        <taxon>Actinomycetes</taxon>
        <taxon>Micrococcales</taxon>
        <taxon>Micrococcaceae</taxon>
        <taxon>Arthrobacter</taxon>
    </lineage>
</organism>
<reference evidence="1" key="1">
    <citation type="submission" date="2012-01" db="EMBL/GenBank/DDBJ databases">
        <authorList>
            <person name="Summers A.O."/>
            <person name="Wireman J."/>
            <person name="Sale K."/>
        </authorList>
    </citation>
    <scope>NUCLEOTIDE SEQUENCE</scope>
    <source>
        <strain evidence="1">J3-40</strain>
        <plasmid evidence="1">pJ340-69</plasmid>
    </source>
</reference>
<dbReference type="EMBL" id="JQ418528">
    <property type="protein sequence ID" value="AFK89342.1"/>
    <property type="molecule type" value="Genomic_DNA"/>
</dbReference>
<accession>I3W165</accession>
<evidence type="ECO:0000313" key="1">
    <source>
        <dbReference type="EMBL" id="AFK89342.1"/>
    </source>
</evidence>
<keyword evidence="1" id="KW-0614">Plasmid</keyword>
<sequence length="368" mass="39401">MVEAMGGRVLRVGPRGRDKINLLHLGALGEAAAKIGGTTGEDMRRQAVSQAVDMVALVVQINRGSPLSDSEDAVLALMVRSVISRIRRPAMHDLVDAFLSPPPEVLSAVACNDPAQFLNEYRALHLSVLALLSGEMGALIGGSESMSIPVGNPGGFCFDTSSIPASNTKLLSAAMLATWNIGFSAIDAHWELSRHDPTVHWGGYLAVQDEFWYPMRACEGIIDRADRIGRTNRGLGVSELKITHSPKDFLSLPNAKDRETAKGFAQRCGVLGLMALSLDDLHALSAVQPLNGKEIATVAGFNTPPDWKPNMNADGTPAPPPGAGKILLKIPGRVGLPVQMTLTAIEKAKHITDERSNRVAFQHEMETV</sequence>
<dbReference type="AlphaFoldDB" id="I3W165"/>
<proteinExistence type="predicted"/>